<feature type="transmembrane region" description="Helical" evidence="5">
    <location>
        <begin position="21"/>
        <end position="41"/>
    </location>
</feature>
<sequence length="453" mass="47005">MRDEPARSRTTGAPGRSTFPGRLLAAVGVALPGALLGAADYLGWPHPEPSPPLAAAVFGVAIVGAAFVLSWAAEAAQVDIGAGLAIAVLAVLAVLPEYAVDLVFTYQAGRHYAEHGACGQAGGADPCSLALANMTGANRILVGLGWPLVVLVATVSAVRARRRSESAKPGRVALAPAMSADVVFLGLATLYSLTLPLRTSLTLLDAAVFVGIFAAYAWRLSKAPAEEPDLVGVAAWVGGKPTRARRGLVVGLFAVAGLVILTTAEHFAENLVRTGGLLGVDEFLLVQWVAPLASESPELIVACLFAARLKASESLGTLLSSKVNQWTLLVGTIPVVFALSAGTTDGLPLDDHQRLELLLTAAQSLFAVAILADLGLTAIGAVSLLALFGVQFTASLTLPDDANRVVIVVLSAAYALLAALQVLRHRHDVTRTVRDGLRTPFPELIRQSPGRDS</sequence>
<feature type="domain" description="Sodium/calcium exchanger membrane region" evidence="6">
    <location>
        <begin position="54"/>
        <end position="219"/>
    </location>
</feature>
<reference evidence="7 8" key="1">
    <citation type="submission" date="2018-10" db="EMBL/GenBank/DDBJ databases">
        <title>Sequencing the genomes of 1000 actinobacteria strains.</title>
        <authorList>
            <person name="Klenk H.-P."/>
        </authorList>
    </citation>
    <scope>NUCLEOTIDE SEQUENCE [LARGE SCALE GENOMIC DNA]</scope>
    <source>
        <strain evidence="7 8">DSM 43800</strain>
    </source>
</reference>
<dbReference type="AlphaFoldDB" id="A0A495W3I6"/>
<feature type="transmembrane region" description="Helical" evidence="5">
    <location>
        <begin position="365"/>
        <end position="390"/>
    </location>
</feature>
<feature type="transmembrane region" description="Helical" evidence="5">
    <location>
        <begin position="199"/>
        <end position="218"/>
    </location>
</feature>
<feature type="transmembrane region" description="Helical" evidence="5">
    <location>
        <begin position="53"/>
        <end position="73"/>
    </location>
</feature>
<gene>
    <name evidence="7" type="ORF">C8E97_2998</name>
</gene>
<dbReference type="GO" id="GO:0016020">
    <property type="term" value="C:membrane"/>
    <property type="evidence" value="ECO:0007669"/>
    <property type="project" value="UniProtKB-SubCell"/>
</dbReference>
<evidence type="ECO:0000256" key="2">
    <source>
        <dbReference type="ARBA" id="ARBA00022692"/>
    </source>
</evidence>
<evidence type="ECO:0000259" key="6">
    <source>
        <dbReference type="Pfam" id="PF01699"/>
    </source>
</evidence>
<feature type="transmembrane region" description="Helical" evidence="5">
    <location>
        <begin position="248"/>
        <end position="268"/>
    </location>
</feature>
<feature type="transmembrane region" description="Helical" evidence="5">
    <location>
        <begin position="172"/>
        <end position="193"/>
    </location>
</feature>
<keyword evidence="4 5" id="KW-0472">Membrane</keyword>
<dbReference type="RefSeq" id="WP_121005973.1">
    <property type="nucleotide sequence ID" value="NZ_RBXO01000001.1"/>
</dbReference>
<evidence type="ECO:0000256" key="4">
    <source>
        <dbReference type="ARBA" id="ARBA00023136"/>
    </source>
</evidence>
<dbReference type="EMBL" id="RBXO01000001">
    <property type="protein sequence ID" value="RKT54378.1"/>
    <property type="molecule type" value="Genomic_DNA"/>
</dbReference>
<keyword evidence="2 5" id="KW-0812">Transmembrane</keyword>
<dbReference type="Proteomes" id="UP000282084">
    <property type="component" value="Unassembled WGS sequence"/>
</dbReference>
<feature type="transmembrane region" description="Helical" evidence="5">
    <location>
        <begin position="326"/>
        <end position="344"/>
    </location>
</feature>
<evidence type="ECO:0000313" key="7">
    <source>
        <dbReference type="EMBL" id="RKT54378.1"/>
    </source>
</evidence>
<evidence type="ECO:0000313" key="8">
    <source>
        <dbReference type="Proteomes" id="UP000282084"/>
    </source>
</evidence>
<dbReference type="Gene3D" id="1.20.1420.30">
    <property type="entry name" value="NCX, central ion-binding region"/>
    <property type="match status" value="1"/>
</dbReference>
<comment type="caution">
    <text evidence="7">The sequence shown here is derived from an EMBL/GenBank/DDBJ whole genome shotgun (WGS) entry which is preliminary data.</text>
</comment>
<evidence type="ECO:0000256" key="3">
    <source>
        <dbReference type="ARBA" id="ARBA00022989"/>
    </source>
</evidence>
<proteinExistence type="predicted"/>
<keyword evidence="8" id="KW-1185">Reference proteome</keyword>
<name>A0A495W3I6_9PSEU</name>
<protein>
    <submittedName>
        <fullName evidence="7">Cation:H+ antiporter</fullName>
    </submittedName>
</protein>
<feature type="transmembrane region" description="Helical" evidence="5">
    <location>
        <begin position="140"/>
        <end position="160"/>
    </location>
</feature>
<dbReference type="InterPro" id="IPR044880">
    <property type="entry name" value="NCX_ion-bd_dom_sf"/>
</dbReference>
<evidence type="ECO:0000256" key="5">
    <source>
        <dbReference type="SAM" id="Phobius"/>
    </source>
</evidence>
<dbReference type="Pfam" id="PF01699">
    <property type="entry name" value="Na_Ca_ex"/>
    <property type="match status" value="2"/>
</dbReference>
<dbReference type="OrthoDB" id="57558at2"/>
<feature type="transmembrane region" description="Helical" evidence="5">
    <location>
        <begin position="402"/>
        <end position="423"/>
    </location>
</feature>
<accession>A0A495W3I6</accession>
<feature type="domain" description="Sodium/calcium exchanger membrane region" evidence="6">
    <location>
        <begin position="249"/>
        <end position="393"/>
    </location>
</feature>
<comment type="subcellular location">
    <subcellularLocation>
        <location evidence="1">Membrane</location>
        <topology evidence="1">Multi-pass membrane protein</topology>
    </subcellularLocation>
</comment>
<dbReference type="GO" id="GO:0055085">
    <property type="term" value="P:transmembrane transport"/>
    <property type="evidence" value="ECO:0007669"/>
    <property type="project" value="InterPro"/>
</dbReference>
<organism evidence="7 8">
    <name type="scientific">Saccharothrix australiensis</name>
    <dbReference type="NCBI Taxonomy" id="2072"/>
    <lineage>
        <taxon>Bacteria</taxon>
        <taxon>Bacillati</taxon>
        <taxon>Actinomycetota</taxon>
        <taxon>Actinomycetes</taxon>
        <taxon>Pseudonocardiales</taxon>
        <taxon>Pseudonocardiaceae</taxon>
        <taxon>Saccharothrix</taxon>
    </lineage>
</organism>
<evidence type="ECO:0000256" key="1">
    <source>
        <dbReference type="ARBA" id="ARBA00004141"/>
    </source>
</evidence>
<keyword evidence="3 5" id="KW-1133">Transmembrane helix</keyword>
<feature type="transmembrane region" description="Helical" evidence="5">
    <location>
        <begin position="80"/>
        <end position="100"/>
    </location>
</feature>
<dbReference type="InterPro" id="IPR004837">
    <property type="entry name" value="NaCa_Exmemb"/>
</dbReference>